<dbReference type="Proteomes" id="UP000436088">
    <property type="component" value="Unassembled WGS sequence"/>
</dbReference>
<keyword evidence="2" id="KW-1185">Reference proteome</keyword>
<sequence length="68" mass="7490">MGTRERDLEMLIPVASICEDEASESSTPPAIPTASHGREVPFFFLLASIHSHIGFLEGHDVQPLEMKI</sequence>
<evidence type="ECO:0000313" key="1">
    <source>
        <dbReference type="EMBL" id="KAE8732384.1"/>
    </source>
</evidence>
<dbReference type="EMBL" id="VEPZ02000165">
    <property type="protein sequence ID" value="KAE8732384.1"/>
    <property type="molecule type" value="Genomic_DNA"/>
</dbReference>
<comment type="caution">
    <text evidence="1">The sequence shown here is derived from an EMBL/GenBank/DDBJ whole genome shotgun (WGS) entry which is preliminary data.</text>
</comment>
<dbReference type="AlphaFoldDB" id="A0A6A3CV79"/>
<accession>A0A6A3CV79</accession>
<reference evidence="1" key="1">
    <citation type="submission" date="2019-09" db="EMBL/GenBank/DDBJ databases">
        <title>Draft genome information of white flower Hibiscus syriacus.</title>
        <authorList>
            <person name="Kim Y.-M."/>
        </authorList>
    </citation>
    <scope>NUCLEOTIDE SEQUENCE [LARGE SCALE GENOMIC DNA]</scope>
    <source>
        <strain evidence="1">YM2019G1</strain>
    </source>
</reference>
<name>A0A6A3CV79_HIBSY</name>
<evidence type="ECO:0000313" key="2">
    <source>
        <dbReference type="Proteomes" id="UP000436088"/>
    </source>
</evidence>
<gene>
    <name evidence="1" type="ORF">F3Y22_tig00002226pilonHSYRG00002</name>
</gene>
<organism evidence="1 2">
    <name type="scientific">Hibiscus syriacus</name>
    <name type="common">Rose of Sharon</name>
    <dbReference type="NCBI Taxonomy" id="106335"/>
    <lineage>
        <taxon>Eukaryota</taxon>
        <taxon>Viridiplantae</taxon>
        <taxon>Streptophyta</taxon>
        <taxon>Embryophyta</taxon>
        <taxon>Tracheophyta</taxon>
        <taxon>Spermatophyta</taxon>
        <taxon>Magnoliopsida</taxon>
        <taxon>eudicotyledons</taxon>
        <taxon>Gunneridae</taxon>
        <taxon>Pentapetalae</taxon>
        <taxon>rosids</taxon>
        <taxon>malvids</taxon>
        <taxon>Malvales</taxon>
        <taxon>Malvaceae</taxon>
        <taxon>Malvoideae</taxon>
        <taxon>Hibiscus</taxon>
    </lineage>
</organism>
<protein>
    <submittedName>
        <fullName evidence="1">Uncharacterized protein</fullName>
    </submittedName>
</protein>
<proteinExistence type="predicted"/>